<keyword evidence="3" id="KW-1185">Reference proteome</keyword>
<evidence type="ECO:0000313" key="2">
    <source>
        <dbReference type="EMBL" id="THU98841.1"/>
    </source>
</evidence>
<feature type="coiled-coil region" evidence="1">
    <location>
        <begin position="28"/>
        <end position="58"/>
    </location>
</feature>
<feature type="non-terminal residue" evidence="2">
    <location>
        <position position="1"/>
    </location>
</feature>
<feature type="non-terminal residue" evidence="2">
    <location>
        <position position="166"/>
    </location>
</feature>
<dbReference type="EMBL" id="ML179129">
    <property type="protein sequence ID" value="THU98841.1"/>
    <property type="molecule type" value="Genomic_DNA"/>
</dbReference>
<keyword evidence="1" id="KW-0175">Coiled coil</keyword>
<reference evidence="2 3" key="1">
    <citation type="journal article" date="2019" name="Nat. Ecol. Evol.">
        <title>Megaphylogeny resolves global patterns of mushroom evolution.</title>
        <authorList>
            <person name="Varga T."/>
            <person name="Krizsan K."/>
            <person name="Foldi C."/>
            <person name="Dima B."/>
            <person name="Sanchez-Garcia M."/>
            <person name="Sanchez-Ramirez S."/>
            <person name="Szollosi G.J."/>
            <person name="Szarkandi J.G."/>
            <person name="Papp V."/>
            <person name="Albert L."/>
            <person name="Andreopoulos W."/>
            <person name="Angelini C."/>
            <person name="Antonin V."/>
            <person name="Barry K.W."/>
            <person name="Bougher N.L."/>
            <person name="Buchanan P."/>
            <person name="Buyck B."/>
            <person name="Bense V."/>
            <person name="Catcheside P."/>
            <person name="Chovatia M."/>
            <person name="Cooper J."/>
            <person name="Damon W."/>
            <person name="Desjardin D."/>
            <person name="Finy P."/>
            <person name="Geml J."/>
            <person name="Haridas S."/>
            <person name="Hughes K."/>
            <person name="Justo A."/>
            <person name="Karasinski D."/>
            <person name="Kautmanova I."/>
            <person name="Kiss B."/>
            <person name="Kocsube S."/>
            <person name="Kotiranta H."/>
            <person name="LaButti K.M."/>
            <person name="Lechner B.E."/>
            <person name="Liimatainen K."/>
            <person name="Lipzen A."/>
            <person name="Lukacs Z."/>
            <person name="Mihaltcheva S."/>
            <person name="Morgado L.N."/>
            <person name="Niskanen T."/>
            <person name="Noordeloos M.E."/>
            <person name="Ohm R.A."/>
            <person name="Ortiz-Santana B."/>
            <person name="Ovrebo C."/>
            <person name="Racz N."/>
            <person name="Riley R."/>
            <person name="Savchenko A."/>
            <person name="Shiryaev A."/>
            <person name="Soop K."/>
            <person name="Spirin V."/>
            <person name="Szebenyi C."/>
            <person name="Tomsovsky M."/>
            <person name="Tulloss R.E."/>
            <person name="Uehling J."/>
            <person name="Grigoriev I.V."/>
            <person name="Vagvolgyi C."/>
            <person name="Papp T."/>
            <person name="Martin F.M."/>
            <person name="Miettinen O."/>
            <person name="Hibbett D.S."/>
            <person name="Nagy L.G."/>
        </authorList>
    </citation>
    <scope>NUCLEOTIDE SEQUENCE [LARGE SCALE GENOMIC DNA]</scope>
    <source>
        <strain evidence="2 3">CBS 962.96</strain>
    </source>
</reference>
<protein>
    <submittedName>
        <fullName evidence="2">Uncharacterized protein</fullName>
    </submittedName>
</protein>
<name>A0A4S8M9L2_DENBC</name>
<gene>
    <name evidence="2" type="ORF">K435DRAFT_597790</name>
</gene>
<evidence type="ECO:0000313" key="3">
    <source>
        <dbReference type="Proteomes" id="UP000297245"/>
    </source>
</evidence>
<accession>A0A4S8M9L2</accession>
<dbReference type="Proteomes" id="UP000297245">
    <property type="component" value="Unassembled WGS sequence"/>
</dbReference>
<dbReference type="OrthoDB" id="3266451at2759"/>
<proteinExistence type="predicted"/>
<sequence>DILRSMWIPSELDVSQIEHEIASSSSDIAKYDAEIETLEGVLEELRKRKSEIQRYSDERRNLLSPIRKVPIEILGEIFAASCGDNGLLITTVPEGKISAPTLVLSHVCSLWRNFVISTPSLWARMSVDFVHAGEKRAGSLVKLYLTLSRPAPLTCTIEATQAVPPE</sequence>
<evidence type="ECO:0000256" key="1">
    <source>
        <dbReference type="SAM" id="Coils"/>
    </source>
</evidence>
<dbReference type="AlphaFoldDB" id="A0A4S8M9L2"/>
<organism evidence="2 3">
    <name type="scientific">Dendrothele bispora (strain CBS 962.96)</name>
    <dbReference type="NCBI Taxonomy" id="1314807"/>
    <lineage>
        <taxon>Eukaryota</taxon>
        <taxon>Fungi</taxon>
        <taxon>Dikarya</taxon>
        <taxon>Basidiomycota</taxon>
        <taxon>Agaricomycotina</taxon>
        <taxon>Agaricomycetes</taxon>
        <taxon>Agaricomycetidae</taxon>
        <taxon>Agaricales</taxon>
        <taxon>Agaricales incertae sedis</taxon>
        <taxon>Dendrothele</taxon>
    </lineage>
</organism>